<sequence>MAVSKISFGVIAAIIFAILVSSGSWPIFSSCSITHKRRSSNRPGNSVYSNVCGIVSSVAPMPPPLIASAGTKKLVCTPIPAYSEVA</sequence>
<reference evidence="2" key="1">
    <citation type="submission" date="2019-03" db="EMBL/GenBank/DDBJ databases">
        <authorList>
            <person name="Mank J."/>
            <person name="Almeida P."/>
        </authorList>
    </citation>
    <scope>NUCLEOTIDE SEQUENCE</scope>
    <source>
        <strain evidence="2">78183</strain>
    </source>
</reference>
<gene>
    <name evidence="2" type="ORF">SVIM_LOCUS55142</name>
</gene>
<keyword evidence="1" id="KW-0812">Transmembrane</keyword>
<keyword evidence="1" id="KW-0472">Membrane</keyword>
<evidence type="ECO:0000313" key="2">
    <source>
        <dbReference type="EMBL" id="VFU25128.1"/>
    </source>
</evidence>
<keyword evidence="1" id="KW-1133">Transmembrane helix</keyword>
<evidence type="ECO:0000256" key="1">
    <source>
        <dbReference type="SAM" id="Phobius"/>
    </source>
</evidence>
<proteinExistence type="predicted"/>
<protein>
    <submittedName>
        <fullName evidence="2">Uncharacterized protein</fullName>
    </submittedName>
</protein>
<accession>A0A6N2KPD2</accession>
<dbReference type="PROSITE" id="PS51257">
    <property type="entry name" value="PROKAR_LIPOPROTEIN"/>
    <property type="match status" value="1"/>
</dbReference>
<name>A0A6N2KPD2_SALVM</name>
<organism evidence="2">
    <name type="scientific">Salix viminalis</name>
    <name type="common">Common osier</name>
    <name type="synonym">Basket willow</name>
    <dbReference type="NCBI Taxonomy" id="40686"/>
    <lineage>
        <taxon>Eukaryota</taxon>
        <taxon>Viridiplantae</taxon>
        <taxon>Streptophyta</taxon>
        <taxon>Embryophyta</taxon>
        <taxon>Tracheophyta</taxon>
        <taxon>Spermatophyta</taxon>
        <taxon>Magnoliopsida</taxon>
        <taxon>eudicotyledons</taxon>
        <taxon>Gunneridae</taxon>
        <taxon>Pentapetalae</taxon>
        <taxon>rosids</taxon>
        <taxon>fabids</taxon>
        <taxon>Malpighiales</taxon>
        <taxon>Salicaceae</taxon>
        <taxon>Saliceae</taxon>
        <taxon>Salix</taxon>
    </lineage>
</organism>
<dbReference type="AlphaFoldDB" id="A0A6N2KPD2"/>
<dbReference type="EMBL" id="CAADRP010000224">
    <property type="protein sequence ID" value="VFU25128.1"/>
    <property type="molecule type" value="Genomic_DNA"/>
</dbReference>
<feature type="transmembrane region" description="Helical" evidence="1">
    <location>
        <begin position="6"/>
        <end position="28"/>
    </location>
</feature>